<proteinExistence type="predicted"/>
<evidence type="ECO:0000259" key="3">
    <source>
        <dbReference type="PROSITE" id="PS51724"/>
    </source>
</evidence>
<evidence type="ECO:0000256" key="1">
    <source>
        <dbReference type="SAM" id="MobiDB-lite"/>
    </source>
</evidence>
<feature type="compositionally biased region" description="Low complexity" evidence="1">
    <location>
        <begin position="109"/>
        <end position="139"/>
    </location>
</feature>
<evidence type="ECO:0000256" key="2">
    <source>
        <dbReference type="SAM" id="Phobius"/>
    </source>
</evidence>
<evidence type="ECO:0000313" key="4">
    <source>
        <dbReference type="EMBL" id="AMD88937.1"/>
    </source>
</evidence>
<keyword evidence="2" id="KW-0812">Transmembrane</keyword>
<keyword evidence="2" id="KW-1133">Transmembrane helix</keyword>
<dbReference type="KEGG" id="dfi:AXF13_01720"/>
<protein>
    <recommendedName>
        <fullName evidence="3">SPOR domain-containing protein</fullName>
    </recommendedName>
</protein>
<dbReference type="Pfam" id="PF05036">
    <property type="entry name" value="SPOR"/>
    <property type="match status" value="1"/>
</dbReference>
<dbReference type="PROSITE" id="PS51724">
    <property type="entry name" value="SPOR"/>
    <property type="match status" value="1"/>
</dbReference>
<dbReference type="Gene3D" id="3.30.70.1070">
    <property type="entry name" value="Sporulation related repeat"/>
    <property type="match status" value="1"/>
</dbReference>
<dbReference type="RefSeq" id="WP_062251411.1">
    <property type="nucleotide sequence ID" value="NZ_CP014229.1"/>
</dbReference>
<dbReference type="Proteomes" id="UP000069241">
    <property type="component" value="Chromosome"/>
</dbReference>
<keyword evidence="5" id="KW-1185">Reference proteome</keyword>
<accession>A0A0X8JHU9</accession>
<dbReference type="InterPro" id="IPR036680">
    <property type="entry name" value="SPOR-like_sf"/>
</dbReference>
<dbReference type="STRING" id="44742.AXF13_01720"/>
<feature type="compositionally biased region" description="Low complexity" evidence="1">
    <location>
        <begin position="74"/>
        <end position="98"/>
    </location>
</feature>
<evidence type="ECO:0000313" key="5">
    <source>
        <dbReference type="Proteomes" id="UP000069241"/>
    </source>
</evidence>
<dbReference type="InterPro" id="IPR007730">
    <property type="entry name" value="SPOR-like_dom"/>
</dbReference>
<dbReference type="GO" id="GO:0042834">
    <property type="term" value="F:peptidoglycan binding"/>
    <property type="evidence" value="ECO:0007669"/>
    <property type="project" value="InterPro"/>
</dbReference>
<feature type="transmembrane region" description="Helical" evidence="2">
    <location>
        <begin position="21"/>
        <end position="47"/>
    </location>
</feature>
<feature type="compositionally biased region" description="Low complexity" evidence="1">
    <location>
        <begin position="160"/>
        <end position="200"/>
    </location>
</feature>
<feature type="region of interest" description="Disordered" evidence="1">
    <location>
        <begin position="68"/>
        <end position="200"/>
    </location>
</feature>
<dbReference type="AlphaFoldDB" id="A0A0X8JHU9"/>
<keyword evidence="2" id="KW-0472">Membrane</keyword>
<name>A0A0X8JHU9_9BACT</name>
<organism evidence="4 5">
    <name type="scientific">Desulfovibrio fairfieldensis</name>
    <dbReference type="NCBI Taxonomy" id="44742"/>
    <lineage>
        <taxon>Bacteria</taxon>
        <taxon>Pseudomonadati</taxon>
        <taxon>Thermodesulfobacteriota</taxon>
        <taxon>Desulfovibrionia</taxon>
        <taxon>Desulfovibrionales</taxon>
        <taxon>Desulfovibrionaceae</taxon>
        <taxon>Desulfovibrio</taxon>
    </lineage>
</organism>
<gene>
    <name evidence="4" type="ORF">AXF13_01720</name>
</gene>
<feature type="domain" description="SPOR" evidence="3">
    <location>
        <begin position="199"/>
        <end position="275"/>
    </location>
</feature>
<dbReference type="SUPFAM" id="SSF110997">
    <property type="entry name" value="Sporulation related repeat"/>
    <property type="match status" value="1"/>
</dbReference>
<sequence>MPQPLRKSFQKSAASGGKPRRFTFSLSGVAVAALGLVLVAAVGWAFFMGFMVGRGQNPEKSVEQMTGMLRDEQAQPAAPAPQTAPAAPGAQSAPTAQPERAEQPEQAGSAAEVPASPADAAHATQAQQSPQAAPQAAPQEGSAFPFSRPQGAGLAAWGISPATPAPGAAAAPSSPPQGQRADPRQAQRAPAAQPKAAQAEPLFDYSFQVAAFKDKADADKLRARLESKGLRSRQQKSGKVLLVLVNLRGTELDAANLREELQRMKLGKPILASKKAVSGKSRKTGR</sequence>
<dbReference type="EMBL" id="CP014229">
    <property type="protein sequence ID" value="AMD88937.1"/>
    <property type="molecule type" value="Genomic_DNA"/>
</dbReference>
<reference evidence="5" key="1">
    <citation type="submission" date="2016-02" db="EMBL/GenBank/DDBJ databases">
        <authorList>
            <person name="Holder M.E."/>
            <person name="Ajami N.J."/>
            <person name="Petrosino J.F."/>
        </authorList>
    </citation>
    <scope>NUCLEOTIDE SEQUENCE [LARGE SCALE GENOMIC DNA]</scope>
    <source>
        <strain evidence="5">CCUG 45958</strain>
    </source>
</reference>